<dbReference type="PANTHER" id="PTHR43428">
    <property type="entry name" value="ARSENATE REDUCTASE"/>
    <property type="match status" value="1"/>
</dbReference>
<keyword evidence="1" id="KW-0059">Arsenical resistance</keyword>
<dbReference type="Proteomes" id="UP000028481">
    <property type="component" value="Chromosome"/>
</dbReference>
<dbReference type="SMART" id="SM00226">
    <property type="entry name" value="LMWPc"/>
    <property type="match status" value="1"/>
</dbReference>
<dbReference type="OrthoDB" id="9784339at2"/>
<dbReference type="eggNOG" id="COG0394">
    <property type="taxonomic scope" value="Bacteria"/>
</dbReference>
<proteinExistence type="predicted"/>
<keyword evidence="4" id="KW-1185">Reference proteome</keyword>
<dbReference type="SUPFAM" id="SSF52788">
    <property type="entry name" value="Phosphotyrosine protein phosphatases I"/>
    <property type="match status" value="1"/>
</dbReference>
<dbReference type="GO" id="GO:0046685">
    <property type="term" value="P:response to arsenic-containing substance"/>
    <property type="evidence" value="ECO:0007669"/>
    <property type="project" value="UniProtKB-KW"/>
</dbReference>
<dbReference type="PaxDb" id="289377-HL41_07995"/>
<dbReference type="STRING" id="289377.HL41_07995"/>
<organism evidence="3 4">
    <name type="scientific">Thermodesulfobacterium commune DSM 2178</name>
    <dbReference type="NCBI Taxonomy" id="289377"/>
    <lineage>
        <taxon>Bacteria</taxon>
        <taxon>Pseudomonadati</taxon>
        <taxon>Thermodesulfobacteriota</taxon>
        <taxon>Thermodesulfobacteria</taxon>
        <taxon>Thermodesulfobacteriales</taxon>
        <taxon>Thermodesulfobacteriaceae</taxon>
        <taxon>Thermodesulfobacterium</taxon>
    </lineage>
</organism>
<dbReference type="Pfam" id="PF01451">
    <property type="entry name" value="LMWPc"/>
    <property type="match status" value="1"/>
</dbReference>
<gene>
    <name evidence="3" type="ORF">HL41_07995</name>
</gene>
<dbReference type="HOGENOM" id="CLU_071415_3_2_0"/>
<evidence type="ECO:0000313" key="4">
    <source>
        <dbReference type="Proteomes" id="UP000028481"/>
    </source>
</evidence>
<dbReference type="PANTHER" id="PTHR43428:SF1">
    <property type="entry name" value="ARSENATE REDUCTASE"/>
    <property type="match status" value="1"/>
</dbReference>
<feature type="domain" description="Phosphotyrosine protein phosphatase I" evidence="2">
    <location>
        <begin position="1"/>
        <end position="137"/>
    </location>
</feature>
<dbReference type="RefSeq" id="WP_022854819.1">
    <property type="nucleotide sequence ID" value="NZ_CP008796.1"/>
</dbReference>
<protein>
    <submittedName>
        <fullName evidence="3">Protein tyrosine phosphatase</fullName>
    </submittedName>
</protein>
<reference evidence="3 4" key="1">
    <citation type="journal article" date="2015" name="Genome Announc.">
        <title>Genome Sequence of a Sulfate-Reducing Thermophilic Bacterium, Thermodesulfobacterium commune DSM 2178T (Phylum Thermodesulfobacteria).</title>
        <authorList>
            <person name="Bhatnagar S."/>
            <person name="Badger J.H."/>
            <person name="Madupu R."/>
            <person name="Khouri H.M."/>
            <person name="O'Connor E.M."/>
            <person name="Robb F.T."/>
            <person name="Ward N.L."/>
            <person name="Eisen J.A."/>
        </authorList>
    </citation>
    <scope>NUCLEOTIDE SEQUENCE [LARGE SCALE GENOMIC DNA]</scope>
    <source>
        <strain evidence="3 4">DSM 2178</strain>
    </source>
</reference>
<sequence>MKIAFICTGNSARSQMAEGYAKHFANLYKLNIEVYSAGSNPASSINPLAIKVMAEEGIDLSSQRPKSFQEIPFDQINIVITLCGDAKETCPYVPAQKREHWGLPDPAKAEGTEEERLKIFRKVRDEIKEKVKKLILSLKNP</sequence>
<dbReference type="Gene3D" id="3.40.50.2300">
    <property type="match status" value="1"/>
</dbReference>
<dbReference type="InterPro" id="IPR036196">
    <property type="entry name" value="Ptyr_pPase_sf"/>
</dbReference>
<dbReference type="InterPro" id="IPR023485">
    <property type="entry name" value="Ptyr_pPase"/>
</dbReference>
<name>A0A075WUI8_9BACT</name>
<evidence type="ECO:0000313" key="3">
    <source>
        <dbReference type="EMBL" id="AIH04605.1"/>
    </source>
</evidence>
<evidence type="ECO:0000256" key="1">
    <source>
        <dbReference type="ARBA" id="ARBA00022849"/>
    </source>
</evidence>
<dbReference type="EMBL" id="CP008796">
    <property type="protein sequence ID" value="AIH04605.1"/>
    <property type="molecule type" value="Genomic_DNA"/>
</dbReference>
<dbReference type="KEGG" id="tcm:HL41_07995"/>
<dbReference type="CDD" id="cd16345">
    <property type="entry name" value="LMWP_ArsC"/>
    <property type="match status" value="1"/>
</dbReference>
<evidence type="ECO:0000259" key="2">
    <source>
        <dbReference type="SMART" id="SM00226"/>
    </source>
</evidence>
<accession>A0A075WUI8</accession>
<dbReference type="AlphaFoldDB" id="A0A075WUI8"/>